<sequence>MRAVKTVISTAGNLKRENPDMDELICLRAIRDANVPKFLQDDLKLFNGIVSDLFPNIKETPVDYGILEEAIRKSCIQANLKDVDGFVIKCIQLYETTVVRHGLMLVGPTGSGKTKSYEVLAAAMTSLKGQPAASGGNYEEVRYFVLNPKSITMGQLYGEFNLLTHEWTDGIFSTLMRRGTVAADSSKKWYMFDGPVDALWIENMNTVLDDNKKLCLSSGEIIKMTEGMTMMFEVQDLAVASPATVSRCGMVYLEPSILGWFYFILKLSSGQNHP</sequence>
<dbReference type="FunFam" id="3.40.50.300:FF:001328">
    <property type="entry name" value="Dynein heavy chain 6, axonemal"/>
    <property type="match status" value="1"/>
</dbReference>
<dbReference type="GO" id="GO:0005524">
    <property type="term" value="F:ATP binding"/>
    <property type="evidence" value="ECO:0007669"/>
    <property type="project" value="InterPro"/>
</dbReference>
<evidence type="ECO:0000259" key="1">
    <source>
        <dbReference type="Pfam" id="PF12774"/>
    </source>
</evidence>
<evidence type="ECO:0000313" key="3">
    <source>
        <dbReference type="Proteomes" id="UP000694408"/>
    </source>
</evidence>
<reference evidence="2" key="1">
    <citation type="submission" date="2025-08" db="UniProtKB">
        <authorList>
            <consortium name="Ensembl"/>
        </authorList>
    </citation>
    <scope>IDENTIFICATION</scope>
</reference>
<dbReference type="GO" id="GO:0045505">
    <property type="term" value="F:dynein intermediate chain binding"/>
    <property type="evidence" value="ECO:0007669"/>
    <property type="project" value="InterPro"/>
</dbReference>
<proteinExistence type="predicted"/>
<dbReference type="Ensembl" id="ENSJHYT00000018350.1">
    <property type="protein sequence ID" value="ENSJHYP00000015199.1"/>
    <property type="gene ID" value="ENSJHYG00000011712.1"/>
</dbReference>
<dbReference type="Gene3D" id="1.10.8.710">
    <property type="match status" value="1"/>
</dbReference>
<evidence type="ECO:0000313" key="2">
    <source>
        <dbReference type="Ensembl" id="ENSJHYP00000015199.1"/>
    </source>
</evidence>
<dbReference type="PANTHER" id="PTHR46961">
    <property type="entry name" value="DYNEIN HEAVY CHAIN 1, AXONEMAL-LIKE PROTEIN"/>
    <property type="match status" value="1"/>
</dbReference>
<dbReference type="Proteomes" id="UP000694408">
    <property type="component" value="Unplaced"/>
</dbReference>
<dbReference type="Pfam" id="PF12774">
    <property type="entry name" value="AAA_6"/>
    <property type="match status" value="1"/>
</dbReference>
<accession>A0A8C5JA57</accession>
<dbReference type="OMA" id="NMNELIC"/>
<dbReference type="SUPFAM" id="SSF52540">
    <property type="entry name" value="P-loop containing nucleoside triphosphate hydrolases"/>
    <property type="match status" value="1"/>
</dbReference>
<dbReference type="AlphaFoldDB" id="A0A8C5JA57"/>
<dbReference type="InterPro" id="IPR043157">
    <property type="entry name" value="Dynein_AAA1S"/>
</dbReference>
<dbReference type="GO" id="GO:0051959">
    <property type="term" value="F:dynein light intermediate chain binding"/>
    <property type="evidence" value="ECO:0007669"/>
    <property type="project" value="InterPro"/>
</dbReference>
<dbReference type="GO" id="GO:0030286">
    <property type="term" value="C:dynein complex"/>
    <property type="evidence" value="ECO:0007669"/>
    <property type="project" value="InterPro"/>
</dbReference>
<organism evidence="2 3">
    <name type="scientific">Junco hyemalis</name>
    <name type="common">Dark-eyed junco</name>
    <dbReference type="NCBI Taxonomy" id="40217"/>
    <lineage>
        <taxon>Eukaryota</taxon>
        <taxon>Metazoa</taxon>
        <taxon>Chordata</taxon>
        <taxon>Craniata</taxon>
        <taxon>Vertebrata</taxon>
        <taxon>Euteleostomi</taxon>
        <taxon>Archelosauria</taxon>
        <taxon>Archosauria</taxon>
        <taxon>Dinosauria</taxon>
        <taxon>Saurischia</taxon>
        <taxon>Theropoda</taxon>
        <taxon>Coelurosauria</taxon>
        <taxon>Aves</taxon>
        <taxon>Neognathae</taxon>
        <taxon>Neoaves</taxon>
        <taxon>Telluraves</taxon>
        <taxon>Australaves</taxon>
        <taxon>Passeriformes</taxon>
        <taxon>Passerellidae</taxon>
        <taxon>Junco</taxon>
    </lineage>
</organism>
<dbReference type="GO" id="GO:0007018">
    <property type="term" value="P:microtubule-based movement"/>
    <property type="evidence" value="ECO:0007669"/>
    <property type="project" value="InterPro"/>
</dbReference>
<dbReference type="Gene3D" id="3.40.50.300">
    <property type="entry name" value="P-loop containing nucleotide triphosphate hydrolases"/>
    <property type="match status" value="1"/>
</dbReference>
<keyword evidence="3" id="KW-1185">Reference proteome</keyword>
<dbReference type="PANTHER" id="PTHR46961:SF5">
    <property type="entry name" value="DYNEIN AXONEMAL HEAVY CHAIN 1"/>
    <property type="match status" value="1"/>
</dbReference>
<dbReference type="InterPro" id="IPR026983">
    <property type="entry name" value="DHC"/>
</dbReference>
<feature type="domain" description="Dynein heavy chain hydrolytic ATP-binding dynein motor region" evidence="1">
    <location>
        <begin position="1"/>
        <end position="114"/>
    </location>
</feature>
<name>A0A8C5JA57_JUNHY</name>
<protein>
    <recommendedName>
        <fullName evidence="1">Dynein heavy chain hydrolytic ATP-binding dynein motor region domain-containing protein</fullName>
    </recommendedName>
</protein>
<dbReference type="InterPro" id="IPR035699">
    <property type="entry name" value="AAA_6"/>
</dbReference>
<reference evidence="2" key="2">
    <citation type="submission" date="2025-09" db="UniProtKB">
        <authorList>
            <consortium name="Ensembl"/>
        </authorList>
    </citation>
    <scope>IDENTIFICATION</scope>
</reference>
<dbReference type="InterPro" id="IPR027417">
    <property type="entry name" value="P-loop_NTPase"/>
</dbReference>